<dbReference type="Pfam" id="PF24568">
    <property type="entry name" value="CC_PcsB"/>
    <property type="match status" value="1"/>
</dbReference>
<reference evidence="6" key="1">
    <citation type="submission" date="2021-05" db="EMBL/GenBank/DDBJ databases">
        <title>Novel Bacillus species.</title>
        <authorList>
            <person name="Liu G."/>
        </authorList>
    </citation>
    <scope>NUCLEOTIDE SEQUENCE</scope>
    <source>
        <strain evidence="6 8">FJAT-50051</strain>
    </source>
</reference>
<evidence type="ECO:0000256" key="2">
    <source>
        <dbReference type="SAM" id="Coils"/>
    </source>
</evidence>
<gene>
    <name evidence="7" type="ORF">KHB02_018000</name>
    <name evidence="6" type="ORF">KHB02_43440</name>
</gene>
<dbReference type="Pfam" id="PF06725">
    <property type="entry name" value="3D"/>
    <property type="match status" value="1"/>
</dbReference>
<dbReference type="PANTHER" id="PTHR39160">
    <property type="entry name" value="CELL WALL-BINDING PROTEIN YOCH"/>
    <property type="match status" value="1"/>
</dbReference>
<dbReference type="EMBL" id="JAGYPE010000010">
    <property type="protein sequence ID" value="MBS4188237.1"/>
    <property type="molecule type" value="Genomic_DNA"/>
</dbReference>
<feature type="coiled-coil region" evidence="2">
    <location>
        <begin position="27"/>
        <end position="110"/>
    </location>
</feature>
<dbReference type="GO" id="GO:0004553">
    <property type="term" value="F:hydrolase activity, hydrolyzing O-glycosyl compounds"/>
    <property type="evidence" value="ECO:0007669"/>
    <property type="project" value="InterPro"/>
</dbReference>
<evidence type="ECO:0000259" key="4">
    <source>
        <dbReference type="Pfam" id="PF06725"/>
    </source>
</evidence>
<keyword evidence="1 3" id="KW-0732">Signal</keyword>
<dbReference type="Proteomes" id="UP000677265">
    <property type="component" value="Unassembled WGS sequence"/>
</dbReference>
<dbReference type="AlphaFoldDB" id="A0A942TAJ0"/>
<evidence type="ECO:0000313" key="6">
    <source>
        <dbReference type="EMBL" id="MBS4188237.1"/>
    </source>
</evidence>
<evidence type="ECO:0000256" key="1">
    <source>
        <dbReference type="ARBA" id="ARBA00022729"/>
    </source>
</evidence>
<name>A0A942TAJ0_9BACI</name>
<evidence type="ECO:0000259" key="5">
    <source>
        <dbReference type="Pfam" id="PF24568"/>
    </source>
</evidence>
<proteinExistence type="predicted"/>
<dbReference type="InterPro" id="IPR059180">
    <property type="entry name" value="3D_YorM"/>
</dbReference>
<feature type="chain" id="PRO_5044697323" evidence="3">
    <location>
        <begin position="22"/>
        <end position="364"/>
    </location>
</feature>
<dbReference type="InterPro" id="IPR010611">
    <property type="entry name" value="3D_dom"/>
</dbReference>
<dbReference type="GO" id="GO:0019867">
    <property type="term" value="C:outer membrane"/>
    <property type="evidence" value="ECO:0007669"/>
    <property type="project" value="InterPro"/>
</dbReference>
<dbReference type="InterPro" id="IPR036908">
    <property type="entry name" value="RlpA-like_sf"/>
</dbReference>
<dbReference type="SUPFAM" id="SSF50685">
    <property type="entry name" value="Barwin-like endoglucanases"/>
    <property type="match status" value="1"/>
</dbReference>
<dbReference type="InterPro" id="IPR051933">
    <property type="entry name" value="Resuscitation_pf_RpfB"/>
</dbReference>
<protein>
    <submittedName>
        <fullName evidence="7">3D domain-containing protein</fullName>
    </submittedName>
    <submittedName>
        <fullName evidence="6">Cell wall-binding protein</fullName>
    </submittedName>
</protein>
<keyword evidence="8" id="KW-1185">Reference proteome</keyword>
<dbReference type="InterPro" id="IPR057309">
    <property type="entry name" value="PcsB_CC"/>
</dbReference>
<dbReference type="EMBL" id="JAGYPE020000036">
    <property type="protein sequence ID" value="MCH6267417.1"/>
    <property type="molecule type" value="Genomic_DNA"/>
</dbReference>
<dbReference type="CDD" id="cd14667">
    <property type="entry name" value="3D_containing_proteins"/>
    <property type="match status" value="1"/>
</dbReference>
<feature type="signal peptide" evidence="3">
    <location>
        <begin position="1"/>
        <end position="21"/>
    </location>
</feature>
<dbReference type="Gene3D" id="6.10.250.3150">
    <property type="match status" value="1"/>
</dbReference>
<dbReference type="RefSeq" id="WP_213148025.1">
    <property type="nucleotide sequence ID" value="NZ_JAGYPE020000036.1"/>
</dbReference>
<dbReference type="GO" id="GO:0009254">
    <property type="term" value="P:peptidoglycan turnover"/>
    <property type="evidence" value="ECO:0007669"/>
    <property type="project" value="InterPro"/>
</dbReference>
<organism evidence="6">
    <name type="scientific">Neobacillus citreus</name>
    <dbReference type="NCBI Taxonomy" id="2833578"/>
    <lineage>
        <taxon>Bacteria</taxon>
        <taxon>Bacillati</taxon>
        <taxon>Bacillota</taxon>
        <taxon>Bacilli</taxon>
        <taxon>Bacillales</taxon>
        <taxon>Bacillaceae</taxon>
        <taxon>Neobacillus</taxon>
    </lineage>
</organism>
<comment type="caution">
    <text evidence="6">The sequence shown here is derived from an EMBL/GenBank/DDBJ whole genome shotgun (WGS) entry which is preliminary data.</text>
</comment>
<feature type="domain" description="3D" evidence="4">
    <location>
        <begin position="305"/>
        <end position="364"/>
    </location>
</feature>
<accession>A0A942TAJ0</accession>
<evidence type="ECO:0000313" key="8">
    <source>
        <dbReference type="Proteomes" id="UP000677265"/>
    </source>
</evidence>
<evidence type="ECO:0000256" key="3">
    <source>
        <dbReference type="SAM" id="SignalP"/>
    </source>
</evidence>
<dbReference type="PANTHER" id="PTHR39160:SF6">
    <property type="entry name" value="CELL WALL-BINDING PROTEIN YOCH"/>
    <property type="match status" value="1"/>
</dbReference>
<evidence type="ECO:0000313" key="7">
    <source>
        <dbReference type="EMBL" id="MCH6267417.1"/>
    </source>
</evidence>
<sequence>MQSTIKRILLVVLTIATYASGTMVTYAQTSSEALRNAQQQLQEKQQIVNQQKQEQQAVNQEIQGIQKELDSIYAYITKNQEEMAQTQAKIDEVNQLIEQKKEEIVALEDKILGRSEIMKKRAVAMQQSDNFNIIMNVFLESESISDLIKRASAVSTLMDADKDILNSQKADLQKIEDDKKEIDKQEQVLLEQQNVLAAKQAELDQNLQKRQEVLTAMQDKYNQITQQLALAEQDKAKIQSQMAGIQAAIAQQQASARPAPAQDTSSAGISGKEMYVTATAYSHEDSGSITAMGYNIEANPNMKLIAVDPSVIPLGSRVWVEGYGEAIAGDTGGAIKGHRIDILKPNSAEARVWGRRTVKLIILN</sequence>
<keyword evidence="2" id="KW-0175">Coiled coil</keyword>
<feature type="coiled-coil region" evidence="2">
    <location>
        <begin position="165"/>
        <end position="241"/>
    </location>
</feature>
<feature type="domain" description="Peptidoglycan hydrolase PcsB coiled-coil" evidence="5">
    <location>
        <begin position="104"/>
        <end position="177"/>
    </location>
</feature>